<dbReference type="PANTHER" id="PTHR30329:SF21">
    <property type="entry name" value="LIPOPROTEIN YIAD-RELATED"/>
    <property type="match status" value="1"/>
</dbReference>
<dbReference type="SUPFAM" id="SSF103088">
    <property type="entry name" value="OmpA-like"/>
    <property type="match status" value="1"/>
</dbReference>
<proteinExistence type="predicted"/>
<dbReference type="Pfam" id="PF00691">
    <property type="entry name" value="OmpA"/>
    <property type="match status" value="1"/>
</dbReference>
<feature type="signal peptide" evidence="2">
    <location>
        <begin position="1"/>
        <end position="18"/>
    </location>
</feature>
<dbReference type="RefSeq" id="WP_378994437.1">
    <property type="nucleotide sequence ID" value="NZ_JBHSMT010000005.1"/>
</dbReference>
<comment type="caution">
    <text evidence="4">The sequence shown here is derived from an EMBL/GenBank/DDBJ whole genome shotgun (WGS) entry which is preliminary data.</text>
</comment>
<evidence type="ECO:0000256" key="1">
    <source>
        <dbReference type="PROSITE-ProRule" id="PRU00473"/>
    </source>
</evidence>
<dbReference type="InterPro" id="IPR050330">
    <property type="entry name" value="Bact_OuterMem_StrucFunc"/>
</dbReference>
<dbReference type="Gene3D" id="3.30.1330.60">
    <property type="entry name" value="OmpA-like domain"/>
    <property type="match status" value="1"/>
</dbReference>
<reference evidence="5" key="1">
    <citation type="journal article" date="2019" name="Int. J. Syst. Evol. Microbiol.">
        <title>The Global Catalogue of Microorganisms (GCM) 10K type strain sequencing project: providing services to taxonomists for standard genome sequencing and annotation.</title>
        <authorList>
            <consortium name="The Broad Institute Genomics Platform"/>
            <consortium name="The Broad Institute Genome Sequencing Center for Infectious Disease"/>
            <person name="Wu L."/>
            <person name="Ma J."/>
        </authorList>
    </citation>
    <scope>NUCLEOTIDE SEQUENCE [LARGE SCALE GENOMIC DNA]</scope>
    <source>
        <strain evidence="5">JCM 17066</strain>
    </source>
</reference>
<dbReference type="PROSITE" id="PS51123">
    <property type="entry name" value="OMPA_2"/>
    <property type="match status" value="1"/>
</dbReference>
<accession>A0ABW0M3L9</accession>
<evidence type="ECO:0000259" key="3">
    <source>
        <dbReference type="PROSITE" id="PS51123"/>
    </source>
</evidence>
<dbReference type="EMBL" id="JBHSMT010000005">
    <property type="protein sequence ID" value="MFC5472729.1"/>
    <property type="molecule type" value="Genomic_DNA"/>
</dbReference>
<dbReference type="CDD" id="cd07185">
    <property type="entry name" value="OmpA_C-like"/>
    <property type="match status" value="1"/>
</dbReference>
<feature type="domain" description="OmpA-like" evidence="3">
    <location>
        <begin position="104"/>
        <end position="231"/>
    </location>
</feature>
<dbReference type="InterPro" id="IPR036737">
    <property type="entry name" value="OmpA-like_sf"/>
</dbReference>
<feature type="chain" id="PRO_5045456934" evidence="2">
    <location>
        <begin position="19"/>
        <end position="232"/>
    </location>
</feature>
<evidence type="ECO:0000313" key="5">
    <source>
        <dbReference type="Proteomes" id="UP001596045"/>
    </source>
</evidence>
<dbReference type="Proteomes" id="UP001596045">
    <property type="component" value="Unassembled WGS sequence"/>
</dbReference>
<evidence type="ECO:0000256" key="2">
    <source>
        <dbReference type="SAM" id="SignalP"/>
    </source>
</evidence>
<evidence type="ECO:0000313" key="4">
    <source>
        <dbReference type="EMBL" id="MFC5472729.1"/>
    </source>
</evidence>
<keyword evidence="2" id="KW-0732">Signal</keyword>
<gene>
    <name evidence="4" type="ORF">ACFPM8_02035</name>
</gene>
<keyword evidence="1" id="KW-0472">Membrane</keyword>
<keyword evidence="5" id="KW-1185">Reference proteome</keyword>
<sequence length="232" mass="24624">MRHTIVLSLLLGSALSSAANLGFTQTTDIQANPTSSAYLQDGRGPIVRSQDGLCWRTGYWDSDSAVTGCDGELIPPIMKATAPALVTNPLAASTEAPPAPVVARCEMPMTLASDQIFGFSKATVTEAAKRRIDQEVIAKLKSPSCGSLDSIVVTGHTDRIGSEKYNQKLSEQRAANVATYLKSKGISAKMKIVGAGKSQSISNCSDKLSHQQLINCLSPDRRVLIEAQSSSK</sequence>
<name>A0ABW0M3L9_9BURK</name>
<protein>
    <submittedName>
        <fullName evidence="4">OmpA family protein</fullName>
    </submittedName>
</protein>
<organism evidence="4 5">
    <name type="scientific">Paraherbaspirillum soli</name>
    <dbReference type="NCBI Taxonomy" id="631222"/>
    <lineage>
        <taxon>Bacteria</taxon>
        <taxon>Pseudomonadati</taxon>
        <taxon>Pseudomonadota</taxon>
        <taxon>Betaproteobacteria</taxon>
        <taxon>Burkholderiales</taxon>
        <taxon>Oxalobacteraceae</taxon>
        <taxon>Paraherbaspirillum</taxon>
    </lineage>
</organism>
<dbReference type="InterPro" id="IPR006665">
    <property type="entry name" value="OmpA-like"/>
</dbReference>
<dbReference type="PANTHER" id="PTHR30329">
    <property type="entry name" value="STATOR ELEMENT OF FLAGELLAR MOTOR COMPLEX"/>
    <property type="match status" value="1"/>
</dbReference>